<dbReference type="EMBL" id="JAHYBX010000001">
    <property type="protein sequence ID" value="MCA1855209.1"/>
    <property type="molecule type" value="Genomic_DNA"/>
</dbReference>
<sequence>MELTNEVTLGDDVYCFENAERVAEARAWIGANGGDATLFRHTFPDARPVSTHPYGSGRPRAH</sequence>
<dbReference type="RefSeq" id="WP_225237580.1">
    <property type="nucleotide sequence ID" value="NZ_JAHYBX010000001.1"/>
</dbReference>
<keyword evidence="2" id="KW-1185">Reference proteome</keyword>
<protein>
    <submittedName>
        <fullName evidence="1">Uncharacterized protein</fullName>
    </submittedName>
</protein>
<evidence type="ECO:0000313" key="1">
    <source>
        <dbReference type="EMBL" id="MCA1855209.1"/>
    </source>
</evidence>
<gene>
    <name evidence="1" type="ORF">LE190_04630</name>
</gene>
<name>A0ABS7Y6B5_9BURK</name>
<organism evidence="1 2">
    <name type="scientific">Massilia hydrophila</name>
    <dbReference type="NCBI Taxonomy" id="3044279"/>
    <lineage>
        <taxon>Bacteria</taxon>
        <taxon>Pseudomonadati</taxon>
        <taxon>Pseudomonadota</taxon>
        <taxon>Betaproteobacteria</taxon>
        <taxon>Burkholderiales</taxon>
        <taxon>Oxalobacteraceae</taxon>
        <taxon>Telluria group</taxon>
        <taxon>Massilia</taxon>
    </lineage>
</organism>
<comment type="caution">
    <text evidence="1">The sequence shown here is derived from an EMBL/GenBank/DDBJ whole genome shotgun (WGS) entry which is preliminary data.</text>
</comment>
<proteinExistence type="predicted"/>
<dbReference type="Proteomes" id="UP001198602">
    <property type="component" value="Unassembled WGS sequence"/>
</dbReference>
<reference evidence="1 2" key="1">
    <citation type="submission" date="2021-07" db="EMBL/GenBank/DDBJ databases">
        <title>Characterization of Violacein-producing bacteria and related species.</title>
        <authorList>
            <person name="Wilson H.S."/>
            <person name="De Leon M.E."/>
        </authorList>
    </citation>
    <scope>NUCLEOTIDE SEQUENCE [LARGE SCALE GENOMIC DNA]</scope>
    <source>
        <strain evidence="1 2">HSC-2F05</strain>
    </source>
</reference>
<accession>A0ABS7Y6B5</accession>
<evidence type="ECO:0000313" key="2">
    <source>
        <dbReference type="Proteomes" id="UP001198602"/>
    </source>
</evidence>